<dbReference type="Gene3D" id="2.10.10.10">
    <property type="entry name" value="Fibronectin, type II, collagen-binding"/>
    <property type="match status" value="2"/>
</dbReference>
<dbReference type="CDD" id="cd00061">
    <property type="entry name" value="FN1"/>
    <property type="match status" value="10"/>
</dbReference>
<dbReference type="GO" id="GO:0043394">
    <property type="term" value="F:proteoglycan binding"/>
    <property type="evidence" value="ECO:0007669"/>
    <property type="project" value="TreeGrafter"/>
</dbReference>
<feature type="domain" description="Fibronectin type-III" evidence="15">
    <location>
        <begin position="1743"/>
        <end position="1835"/>
    </location>
</feature>
<dbReference type="FunFam" id="2.10.70.10:FF:000017">
    <property type="entry name" value="Fibronectin isoform X1"/>
    <property type="match status" value="1"/>
</dbReference>
<dbReference type="SMART" id="SM00059">
    <property type="entry name" value="FN2"/>
    <property type="match status" value="2"/>
</dbReference>
<dbReference type="FunFam" id="2.60.40.10:FF:000227">
    <property type="entry name" value="Fibronectin isoform X1"/>
    <property type="match status" value="3"/>
</dbReference>
<feature type="domain" description="Fibronectin type-II" evidence="17">
    <location>
        <begin position="362"/>
        <end position="410"/>
    </location>
</feature>
<comment type="subunit">
    <text evidence="11">Mostly heterodimers or multimers of alternatively spliced variants, connected by 2 disulfide bonds near the carboxyl ends; to a lesser extent homodimers. Interacts with FBLN1, AMBP, TNR, LGALS3BP and COL13A1. Interacts with FBLN7. Interacts with COMP. Interacts (via type III repeats 9-14) with TNFAIP6 (via CUB domain); this interaction enhances fibronectin fibril assembly. TNFAIP6 may act as a bridging molecule between FN1 and THBS1. Interacts with TNR; the interaction inhibits cell adhesion and neurite outgrowth. Interacts with FST3 and MYOC. Interacts with SVEP1.</text>
</comment>
<dbReference type="GO" id="GO:0007399">
    <property type="term" value="P:nervous system development"/>
    <property type="evidence" value="ECO:0007669"/>
    <property type="project" value="TreeGrafter"/>
</dbReference>
<dbReference type="FunFam" id="2.10.10.10:FF:000001">
    <property type="entry name" value="Fibronectin 1a isoform 1"/>
    <property type="match status" value="2"/>
</dbReference>
<evidence type="ECO:0000313" key="19">
    <source>
        <dbReference type="Proteomes" id="UP001108240"/>
    </source>
</evidence>
<dbReference type="FunFam" id="2.10.70.10:FF:000004">
    <property type="entry name" value="Fibronectin 1"/>
    <property type="match status" value="2"/>
</dbReference>
<feature type="domain" description="Fibronectin type-III" evidence="15">
    <location>
        <begin position="1183"/>
        <end position="1269"/>
    </location>
</feature>
<dbReference type="SMART" id="SM00060">
    <property type="entry name" value="FN3"/>
    <property type="match status" value="14"/>
</dbReference>
<evidence type="ECO:0000313" key="18">
    <source>
        <dbReference type="Ensembl" id="ENSCCRP00000141941.1"/>
    </source>
</evidence>
<feature type="disulfide bond" evidence="12">
    <location>
        <begin position="381"/>
        <end position="408"/>
    </location>
</feature>
<dbReference type="InterPro" id="IPR003961">
    <property type="entry name" value="FN3_dom"/>
</dbReference>
<dbReference type="PRINTS" id="PR00013">
    <property type="entry name" value="FNTYPEII"/>
</dbReference>
<dbReference type="PROSITE" id="PS51091">
    <property type="entry name" value="FN1_2"/>
    <property type="match status" value="10"/>
</dbReference>
<dbReference type="FunFam" id="2.10.70.10:FF:000006">
    <property type="entry name" value="Fibronectin 1"/>
    <property type="match status" value="2"/>
</dbReference>
<dbReference type="PANTHER" id="PTHR46708">
    <property type="entry name" value="TENASCIN"/>
    <property type="match status" value="1"/>
</dbReference>
<keyword evidence="5" id="KW-0130">Cell adhesion</keyword>
<dbReference type="GO" id="GO:0008201">
    <property type="term" value="F:heparin binding"/>
    <property type="evidence" value="ECO:0007669"/>
    <property type="project" value="UniProtKB-KW"/>
</dbReference>
<feature type="domain" description="Fibronectin type-II" evidence="17">
    <location>
        <begin position="422"/>
        <end position="470"/>
    </location>
</feature>
<evidence type="ECO:0000256" key="2">
    <source>
        <dbReference type="ARBA" id="ARBA00022486"/>
    </source>
</evidence>
<dbReference type="GO" id="GO:0007044">
    <property type="term" value="P:cell-substrate junction assembly"/>
    <property type="evidence" value="ECO:0007669"/>
    <property type="project" value="TreeGrafter"/>
</dbReference>
<sequence length="2224" mass="244854">MTRISVKRLLLLLCIGGSVHCMPQSAGKSKRQSQQQIRLDPVYEEARSLAIHETGCNDNGRFYRMKDQWERQYMESTLICTCEGASGVKCKSKPAAEETCYDKINARSYRVGETYERPKDGMIWDCTCIGSGKGKISCTIANRCHEGGNSYRIGDTWTRPHDTGDYMLECVCLGNGKGEWTCKPVAERCYDDSLGASYVVGQTWQKPYQSWMIVDCTCLGEGNGRITCTSRNRCNDQDTRTSYRIGETWTKTDSNGNALQCLCTGNGRGEWKCDRHAASHATPAIGSGSSSTQRVSPVINQVNVLAELLEEGDCKTDSGVYYSNGMSWIRSQGSKEMLCTCVGGGISCEEQDGQSFVYGGNSGGQPCVFPFVFSGNTYYSCISEGRTDGQLWCSTTSDYDSDGLYSFCTRKNQLVTTRGGNSNGALCQFPFKYNGRNYTDCTSDGRRDSMKWCGTTTDYDSDRKYGFCPMAAHEEVCTVNDVMYRVGDEWDKRHDTLGHMMRCTCQGNGRGEWNCISHTQLRDQCVVNGQTYDVNETFDKRHDQGYMMNCTCFGQGRGRWKCDAIDQCQEPETKGFYQIGETWNKVIQGVPYRCSCYGNGIGELSCEPLQSTAPVRVIITEAGNQPNSHPIQWNAPPSAHITQYILKWRVKNTRTPWKEVTIPGHINSHTISGLKPGLTYEGQLISILRYGPREVTRFDFTTTYGSLEKTEGETTQPPPIVDTSESVTEITSSSFVISWVSASETVSGFRVQYELSEDGAPQNVIDLPRTSTSVNIQDLLPGRRYNVQVFEVNPEGDTNLILTTTQTTAPDTPTNYEVSNVQETAITIRWSKPQAPITGYRVVYTPSVEGSSTELILPETQTFVTLGDLRPGLSYNVSIYSVEDNMESKPLVLQVSTAGEQQPAQPTGNAPRFSTDVTDTAIIVTWTPVPRFSYRMSVRPSQGGEAPRDVTSGEGTINFSGLTPGMEYIYSLQPLFNGRKHGNPFTNKAVTSLSPPTDLNVVSNPVTGELNVRWSSTKSPDITGYRVTCTPTNGQRGNTLEENVRGHETSCTLENLSPGVEYNVSVYTVKNHLESEPISTTVTQAIPAPTNLNFADVGSDSMRVSWTSPSVQPSEISRFVIRYHPTKNDDDTQEVNVGGGINNFLLQNLLPNTEYLVKVVCVYDDRESEPVTGIQKTKLDSPTNLDFSDVSTNSFTVHWMAPRAVITGYRLRYQPTSGGRAKDERLPPTRNYFTLVNLAPETEYTVYIYAVSGNKESLPLTGTQATVSDAPTDLAVTSSTPTSITISWDAPAVTVRYYKITHGEIGERDAPREFTVPGTQSTATIQGLRPDTDYTITLYAVTGRGDSPASSTPVIITHRTAGGSVPSPSDIDVTDIQDNALTVRWSPARGPITGYRVTGTPKGGQGPTFSELVGPERTEMTIRGLVPTVEYTINVIALTQEGESTPVVQKATTANLQHPRDLTFSDVDSTSMLVTWDVSRFPGVTSYRVLYSSPEEGEREYQPAVSGRDNSVVLQSLRPGTMYNIKVIPMKGRNPVRTLEGIQQTTHEETQPTAVPAPTNIQFSDISPSSFVVAWQAPNARLSGYRVVVSPKNHYVPAKEMNVAPDSTQVLVPGLMVATAYEVHVYALRGSDRSSPLTGECTTADNITPPRRVRITDVKDTSFTLTWRVVNNEPMTGFLIEATPKTGGHPTFRQTIPADTRTYVVTGLQPGIMYVVNMYTLNGNTRSPPFTMTVNTARPAVPSPTNLQFTSLTPNSISFTWQAPSTQITGYYITYEESGGSPHELTPRPNVGQNYATITGLKPGTEYIIKIFVLLNSQRSAPLVGTATTQLTSDLPGLPHHGGPDKLDVPEPDRVHAVGPTGHDSPDAHGQHVEYTEFNNQPSQPNRGYQPPHSQTIPQPNQPRPQPYVPQVGETLFYIPKVGPDGGRVPQIIQVSERPGDGHPFGFPEDKTGRPQEAQTQTTISWQPYQQSSGYLVSCQPITNPEEKMFQMHVPGTTTSATLIGLTSGASYNVIVEALKGALKHKILEEMVTAGNTVPGDSSSSKDSCYDTFTATHHDVGAEWERMSDTGFKLWCTCLGLGSGHFRCDSSKWCHDNGNNYRIGEKWERRAENGHLMSCTCLGNGKGEFKCEPHDSTCYDDGKMYQVGNQWQKEYLGAICTCTCYGGQQGWRCENCRRPGAEISPDLLQPVRLNTGQRTNIQCPIECLRPELLADAVANAKPRE</sequence>
<feature type="disulfide bond" evidence="12">
    <location>
        <begin position="441"/>
        <end position="468"/>
    </location>
</feature>
<dbReference type="CDD" id="cd00063">
    <property type="entry name" value="FN3"/>
    <property type="match status" value="13"/>
</dbReference>
<feature type="disulfide bond" evidence="12">
    <location>
        <begin position="367"/>
        <end position="393"/>
    </location>
</feature>
<organism evidence="18 19">
    <name type="scientific">Cyprinus carpio carpio</name>
    <dbReference type="NCBI Taxonomy" id="630221"/>
    <lineage>
        <taxon>Eukaryota</taxon>
        <taxon>Metazoa</taxon>
        <taxon>Chordata</taxon>
        <taxon>Craniata</taxon>
        <taxon>Vertebrata</taxon>
        <taxon>Euteleostomi</taxon>
        <taxon>Actinopterygii</taxon>
        <taxon>Neopterygii</taxon>
        <taxon>Teleostei</taxon>
        <taxon>Ostariophysi</taxon>
        <taxon>Cypriniformes</taxon>
        <taxon>Cyprinidae</taxon>
        <taxon>Cyprininae</taxon>
        <taxon>Cyprinus</taxon>
    </lineage>
</organism>
<feature type="domain" description="Fibronectin type-I" evidence="16">
    <location>
        <begin position="566"/>
        <end position="609"/>
    </location>
</feature>
<keyword evidence="4" id="KW-0677">Repeat</keyword>
<feature type="domain" description="Fibronectin type-III" evidence="15">
    <location>
        <begin position="719"/>
        <end position="811"/>
    </location>
</feature>
<dbReference type="FunFam" id="2.10.70.10:FF:000018">
    <property type="entry name" value="Fibronectin 1"/>
    <property type="match status" value="2"/>
</dbReference>
<feature type="domain" description="Fibronectin type-III" evidence="15">
    <location>
        <begin position="1947"/>
        <end position="2040"/>
    </location>
</feature>
<feature type="domain" description="Fibronectin type-I" evidence="16">
    <location>
        <begin position="2092"/>
        <end position="2134"/>
    </location>
</feature>
<feature type="domain" description="Fibronectin type-I" evidence="16">
    <location>
        <begin position="187"/>
        <end position="231"/>
    </location>
</feature>
<dbReference type="PANTHER" id="PTHR46708:SF4">
    <property type="entry name" value="FIBRONECTIN"/>
    <property type="match status" value="1"/>
</dbReference>
<feature type="disulfide bond" evidence="12">
    <location>
        <begin position="427"/>
        <end position="453"/>
    </location>
</feature>
<feature type="chain" id="PRO_5039903433" description="Fibronectin" evidence="14">
    <location>
        <begin position="22"/>
        <end position="2224"/>
    </location>
</feature>
<dbReference type="GO" id="GO:0006953">
    <property type="term" value="P:acute-phase response"/>
    <property type="evidence" value="ECO:0007669"/>
    <property type="project" value="UniProtKB-KW"/>
</dbReference>
<feature type="compositionally biased region" description="Polar residues" evidence="13">
    <location>
        <begin position="1877"/>
        <end position="1899"/>
    </location>
</feature>
<dbReference type="InterPro" id="IPR050991">
    <property type="entry name" value="ECM_Regulatory_Proteins"/>
</dbReference>
<dbReference type="Pfam" id="PF00040">
    <property type="entry name" value="fn2"/>
    <property type="match status" value="2"/>
</dbReference>
<dbReference type="PROSITE" id="PS50853">
    <property type="entry name" value="FN3"/>
    <property type="match status" value="13"/>
</dbReference>
<dbReference type="InterPro" id="IPR013783">
    <property type="entry name" value="Ig-like_fold"/>
</dbReference>
<feature type="domain" description="Fibronectin type-I" evidence="16">
    <location>
        <begin position="475"/>
        <end position="518"/>
    </location>
</feature>
<evidence type="ECO:0000256" key="12">
    <source>
        <dbReference type="PROSITE-ProRule" id="PRU00479"/>
    </source>
</evidence>
<feature type="domain" description="Fibronectin type-III" evidence="15">
    <location>
        <begin position="1270"/>
        <end position="1360"/>
    </location>
</feature>
<keyword evidence="9" id="KW-0325">Glycoprotein</keyword>
<dbReference type="PROSITE" id="PS00023">
    <property type="entry name" value="FN2_1"/>
    <property type="match status" value="1"/>
</dbReference>
<evidence type="ECO:0000256" key="7">
    <source>
        <dbReference type="ARBA" id="ARBA00023097"/>
    </source>
</evidence>
<dbReference type="InterPro" id="IPR013806">
    <property type="entry name" value="Kringle-like"/>
</dbReference>
<feature type="domain" description="Fibronectin type-III" evidence="15">
    <location>
        <begin position="1367"/>
        <end position="1459"/>
    </location>
</feature>
<dbReference type="GO" id="GO:0005615">
    <property type="term" value="C:extracellular space"/>
    <property type="evidence" value="ECO:0007669"/>
    <property type="project" value="UniProtKB-ARBA"/>
</dbReference>
<dbReference type="Ensembl" id="ENSCCRT00000188066.1">
    <property type="protein sequence ID" value="ENSCCRP00000141941.1"/>
    <property type="gene ID" value="ENSCCRG00000017095.2"/>
</dbReference>
<feature type="domain" description="Fibronectin type-I" evidence="16">
    <location>
        <begin position="2047"/>
        <end position="2091"/>
    </location>
</feature>
<feature type="domain" description="Fibronectin type-I" evidence="16">
    <location>
        <begin position="98"/>
        <end position="141"/>
    </location>
</feature>
<dbReference type="PROSITE" id="PS51092">
    <property type="entry name" value="FN2_2"/>
    <property type="match status" value="2"/>
</dbReference>
<keyword evidence="3" id="KW-0358">Heparin-binding</keyword>
<evidence type="ECO:0000256" key="14">
    <source>
        <dbReference type="SAM" id="SignalP"/>
    </source>
</evidence>
<feature type="region of interest" description="Disordered" evidence="13">
    <location>
        <begin position="1833"/>
        <end position="1908"/>
    </location>
</feature>
<evidence type="ECO:0000256" key="4">
    <source>
        <dbReference type="ARBA" id="ARBA00022737"/>
    </source>
</evidence>
<evidence type="ECO:0000259" key="15">
    <source>
        <dbReference type="PROSITE" id="PS50853"/>
    </source>
</evidence>
<evidence type="ECO:0000256" key="11">
    <source>
        <dbReference type="ARBA" id="ARBA00046449"/>
    </source>
</evidence>
<feature type="signal peptide" evidence="14">
    <location>
        <begin position="1"/>
        <end position="21"/>
    </location>
</feature>
<feature type="domain" description="Fibronectin type-III" evidence="15">
    <location>
        <begin position="1649"/>
        <end position="1740"/>
    </location>
</feature>
<dbReference type="InterPro" id="IPR000562">
    <property type="entry name" value="FN_type2_dom"/>
</dbReference>
<name>A0A9J8AH81_CYPCA</name>
<dbReference type="SUPFAM" id="SSF57440">
    <property type="entry name" value="Kringle-like"/>
    <property type="match status" value="2"/>
</dbReference>
<keyword evidence="7" id="KW-0558">Oxidation</keyword>
<evidence type="ECO:0000256" key="5">
    <source>
        <dbReference type="ARBA" id="ARBA00022889"/>
    </source>
</evidence>
<feature type="compositionally biased region" description="Basic and acidic residues" evidence="13">
    <location>
        <begin position="1842"/>
        <end position="1856"/>
    </location>
</feature>
<accession>A0A9J8AH81</accession>
<evidence type="ECO:0000259" key="16">
    <source>
        <dbReference type="PROSITE" id="PS51091"/>
    </source>
</evidence>
<feature type="domain" description="Fibronectin type-III" evidence="15">
    <location>
        <begin position="613"/>
        <end position="706"/>
    </location>
</feature>
<feature type="domain" description="Fibronectin type-I" evidence="16">
    <location>
        <begin position="142"/>
        <end position="185"/>
    </location>
</feature>
<dbReference type="FunFam" id="2.60.40.10:FF:000099">
    <property type="entry name" value="Fibronectin 1"/>
    <property type="match status" value="3"/>
</dbReference>
<dbReference type="GO" id="GO:0005201">
    <property type="term" value="F:extracellular matrix structural constituent"/>
    <property type="evidence" value="ECO:0007669"/>
    <property type="project" value="TreeGrafter"/>
</dbReference>
<reference evidence="18" key="2">
    <citation type="submission" date="2025-09" db="UniProtKB">
        <authorList>
            <consortium name="Ensembl"/>
        </authorList>
    </citation>
    <scope>IDENTIFICATION</scope>
</reference>
<protein>
    <recommendedName>
        <fullName evidence="1">Fibronectin</fullName>
    </recommendedName>
</protein>
<keyword evidence="19" id="KW-1185">Reference proteome</keyword>
<dbReference type="GeneTree" id="ENSGT00940000155126"/>
<dbReference type="GO" id="GO:0008360">
    <property type="term" value="P:regulation of cell shape"/>
    <property type="evidence" value="ECO:0007669"/>
    <property type="project" value="UniProtKB-KW"/>
</dbReference>
<dbReference type="GO" id="GO:0007507">
    <property type="term" value="P:heart development"/>
    <property type="evidence" value="ECO:0007669"/>
    <property type="project" value="TreeGrafter"/>
</dbReference>
<dbReference type="FunFam" id="2.60.40.10:FF:000444">
    <property type="entry name" value="Collagen alpha-1(XIV) chain isoform X2"/>
    <property type="match status" value="1"/>
</dbReference>
<dbReference type="Proteomes" id="UP001108240">
    <property type="component" value="Unplaced"/>
</dbReference>
<dbReference type="Gene3D" id="2.60.40.10">
    <property type="entry name" value="Immunoglobulins"/>
    <property type="match status" value="14"/>
</dbReference>
<keyword evidence="14" id="KW-0732">Signal</keyword>
<feature type="region of interest" description="Disordered" evidence="13">
    <location>
        <begin position="706"/>
        <end position="725"/>
    </location>
</feature>
<dbReference type="CDD" id="cd00062">
    <property type="entry name" value="FN2"/>
    <property type="match status" value="2"/>
</dbReference>
<feature type="domain" description="Fibronectin type-III" evidence="15">
    <location>
        <begin position="812"/>
        <end position="901"/>
    </location>
</feature>
<dbReference type="SUPFAM" id="SSF57603">
    <property type="entry name" value="FnI-like domain"/>
    <property type="match status" value="12"/>
</dbReference>
<feature type="domain" description="Fibronectin type-I" evidence="16">
    <location>
        <begin position="2136"/>
        <end position="2176"/>
    </location>
</feature>
<feature type="domain" description="Fibronectin type-III" evidence="15">
    <location>
        <begin position="1460"/>
        <end position="1549"/>
    </location>
</feature>
<feature type="domain" description="Fibronectin type-III" evidence="15">
    <location>
        <begin position="1088"/>
        <end position="1182"/>
    </location>
</feature>
<evidence type="ECO:0000256" key="9">
    <source>
        <dbReference type="ARBA" id="ARBA00023180"/>
    </source>
</evidence>
<feature type="domain" description="Fibronectin type-I" evidence="16">
    <location>
        <begin position="232"/>
        <end position="276"/>
    </location>
</feature>
<proteinExistence type="predicted"/>
<dbReference type="FunFam" id="2.10.70.10:FF:000007">
    <property type="entry name" value="Fibronectin 1"/>
    <property type="match status" value="1"/>
</dbReference>
<dbReference type="InterPro" id="IPR000083">
    <property type="entry name" value="Fibronectin_type1"/>
</dbReference>
<dbReference type="GO" id="GO:0007160">
    <property type="term" value="P:cell-matrix adhesion"/>
    <property type="evidence" value="ECO:0007669"/>
    <property type="project" value="TreeGrafter"/>
</dbReference>
<dbReference type="SMART" id="SM00058">
    <property type="entry name" value="FN1"/>
    <property type="match status" value="12"/>
</dbReference>
<evidence type="ECO:0000256" key="6">
    <source>
        <dbReference type="ARBA" id="ARBA00022960"/>
    </source>
</evidence>
<reference evidence="18" key="1">
    <citation type="submission" date="2025-08" db="UniProtKB">
        <authorList>
            <consortium name="Ensembl"/>
        </authorList>
    </citation>
    <scope>IDENTIFICATION</scope>
</reference>
<dbReference type="InterPro" id="IPR036116">
    <property type="entry name" value="FN3_sf"/>
</dbReference>
<comment type="function">
    <text evidence="10">Secreted by contracting muscle, induces liver autophagy, a degradative pathway for nutrient mobilization and damage removal, and systemic insulin sensitization via hepatic ITGA5:ITGB1 integrin receptor signaling.</text>
</comment>
<dbReference type="Pfam" id="PF00041">
    <property type="entry name" value="fn3"/>
    <property type="match status" value="13"/>
</dbReference>
<evidence type="ECO:0000259" key="17">
    <source>
        <dbReference type="PROSITE" id="PS51092"/>
    </source>
</evidence>
<dbReference type="Gene3D" id="2.10.70.10">
    <property type="entry name" value="Complement Module, domain 1"/>
    <property type="match status" value="12"/>
</dbReference>
<keyword evidence="8 12" id="KW-1015">Disulfide bond</keyword>
<evidence type="ECO:0000256" key="13">
    <source>
        <dbReference type="SAM" id="MobiDB-lite"/>
    </source>
</evidence>
<evidence type="ECO:0000256" key="1">
    <source>
        <dbReference type="ARBA" id="ARBA00020368"/>
    </source>
</evidence>
<dbReference type="GO" id="GO:0005178">
    <property type="term" value="F:integrin binding"/>
    <property type="evidence" value="ECO:0007669"/>
    <property type="project" value="TreeGrafter"/>
</dbReference>
<feature type="domain" description="Fibronectin type-I" evidence="16">
    <location>
        <begin position="523"/>
        <end position="565"/>
    </location>
</feature>
<evidence type="ECO:0000256" key="3">
    <source>
        <dbReference type="ARBA" id="ARBA00022674"/>
    </source>
</evidence>
<dbReference type="SUPFAM" id="SSF49265">
    <property type="entry name" value="Fibronectin type III"/>
    <property type="match status" value="9"/>
</dbReference>
<feature type="domain" description="Fibronectin type-III" evidence="15">
    <location>
        <begin position="995"/>
        <end position="1085"/>
    </location>
</feature>
<evidence type="ECO:0000256" key="10">
    <source>
        <dbReference type="ARBA" id="ARBA00035619"/>
    </source>
</evidence>
<dbReference type="InterPro" id="IPR036943">
    <property type="entry name" value="FN_type2_sf"/>
</dbReference>
<dbReference type="Pfam" id="PF00039">
    <property type="entry name" value="fn1"/>
    <property type="match status" value="10"/>
</dbReference>
<feature type="compositionally biased region" description="Basic and acidic residues" evidence="13">
    <location>
        <begin position="1864"/>
        <end position="1875"/>
    </location>
</feature>
<feature type="domain" description="Fibronectin type-III" evidence="15">
    <location>
        <begin position="1557"/>
        <end position="1646"/>
    </location>
</feature>
<keyword evidence="2" id="KW-0011">Acute phase</keyword>
<evidence type="ECO:0000256" key="8">
    <source>
        <dbReference type="ARBA" id="ARBA00023157"/>
    </source>
</evidence>
<dbReference type="PROSITE" id="PS01253">
    <property type="entry name" value="FN1_1"/>
    <property type="match status" value="5"/>
</dbReference>
<keyword evidence="6" id="KW-0133">Cell shape</keyword>